<dbReference type="NCBIfam" id="TIGR02095">
    <property type="entry name" value="glgA"/>
    <property type="match status" value="1"/>
</dbReference>
<feature type="region of interest" description="Disordered" evidence="9">
    <location>
        <begin position="591"/>
        <end position="613"/>
    </location>
</feature>
<feature type="domain" description="Glycosyl transferase family 1" evidence="10">
    <location>
        <begin position="404"/>
        <end position="535"/>
    </location>
</feature>
<evidence type="ECO:0000256" key="8">
    <source>
        <dbReference type="RuleBase" id="RU361232"/>
    </source>
</evidence>
<sequence>MSTVRAPIVSRVGNTEKQSASRVLSPAQFARAARTATLSSRVNVQPLLATRNARRATVRALANQIVAEATKETAVKKADKPMNIVFVSTEVAPWSKTGGLGDVVGSLPEELVKRGHKVMSVSPRYDQYKGAWDTSVTTNVIGEDIRFFHEKKKGVDRVFVDSPLFLAKVWGKTGSKLYGLKSGSDFENNAKRFAVLNHAAFEAQKLLPFGYGEDVVFVANDWHTGLAPVILKTVYQAKGEFTKAKCAFVVHNIAFQGRFWYEEGALAELGIPEEAHSKFYFEDGYPTVFSENTPAEEDEIAPKKVGGTFKKFNWMKAAFNFADKNLTVSPNYAEEIMSGADKGVEMDEIINEVGGIEGILNGMDPAEWNPSKDKYLDMPYDEETVTEGKAAAKASLQAEAGLPVDPTAPLFGYIGRLEEQKGVDIMLKAVQKLGPDAQVIILGTGKAKYEKVLKTLKGNAVGVAKFSAPLAHMINAGADFLLVPSRFEPCGLIQLHAMAYGTVPVVSSTGGLVDTVKEGVTGFHIGAMDPDELVEEDVDAMVATIERACVVYKTPAYPAMVKACIGQDLTWKEPAKKWEGVLEELFFGKAESSTTKKEAVQKPTEKVDFSVNA</sequence>
<dbReference type="GO" id="GO:0009507">
    <property type="term" value="C:chloroplast"/>
    <property type="evidence" value="ECO:0007669"/>
    <property type="project" value="UniProtKB-SubCell"/>
</dbReference>
<evidence type="ECO:0000256" key="3">
    <source>
        <dbReference type="ARBA" id="ARBA00022528"/>
    </source>
</evidence>
<comment type="subcellular location">
    <subcellularLocation>
        <location evidence="8">Plastid</location>
        <location evidence="8">Chloroplast</location>
    </subcellularLocation>
    <subcellularLocation>
        <location evidence="8">Plastid</location>
        <location evidence="8">Amyloplast</location>
    </subcellularLocation>
</comment>
<evidence type="ECO:0000256" key="1">
    <source>
        <dbReference type="ARBA" id="ARBA00004727"/>
    </source>
</evidence>
<evidence type="ECO:0000259" key="10">
    <source>
        <dbReference type="Pfam" id="PF00534"/>
    </source>
</evidence>
<keyword evidence="5 8" id="KW-0328">Glycosyltransferase</keyword>
<proteinExistence type="inferred from homology"/>
<dbReference type="InterPro" id="IPR001296">
    <property type="entry name" value="Glyco_trans_1"/>
</dbReference>
<dbReference type="GO" id="GO:0004373">
    <property type="term" value="F:alpha-1,4-glucan glucosyltransferase (UDP-glucose donor) activity"/>
    <property type="evidence" value="ECO:0007669"/>
    <property type="project" value="InterPro"/>
</dbReference>
<evidence type="ECO:0000256" key="4">
    <source>
        <dbReference type="ARBA" id="ARBA00022640"/>
    </source>
</evidence>
<keyword evidence="3 8" id="KW-0150">Chloroplast</keyword>
<dbReference type="HAMAP" id="MF_00484">
    <property type="entry name" value="Glycogen_synth"/>
    <property type="match status" value="1"/>
</dbReference>
<dbReference type="FunFam" id="3.40.50.2000:FF:000090">
    <property type="entry name" value="Starch synthase, chloroplastic/amyloplastic"/>
    <property type="match status" value="1"/>
</dbReference>
<dbReference type="InterPro" id="IPR013534">
    <property type="entry name" value="Starch_synth_cat_dom"/>
</dbReference>
<dbReference type="SUPFAM" id="SSF53756">
    <property type="entry name" value="UDP-Glycosyltransferase/glycogen phosphorylase"/>
    <property type="match status" value="1"/>
</dbReference>
<feature type="domain" description="Starch synthase catalytic" evidence="11">
    <location>
        <begin position="83"/>
        <end position="351"/>
    </location>
</feature>
<gene>
    <name evidence="12" type="ORF">POBO1169_LOCUS1345</name>
</gene>
<accession>A0A7S0MWB4</accession>
<evidence type="ECO:0000313" key="12">
    <source>
        <dbReference type="EMBL" id="CAD8650034.1"/>
    </source>
</evidence>
<keyword evidence="4" id="KW-0934">Plastid</keyword>
<dbReference type="PANTHER" id="PTHR45825:SF3">
    <property type="entry name" value="GRANULE-BOUND STARCH SYNTHASE 1, CHLOROPLASTIC_AMYLOPLASTIC"/>
    <property type="match status" value="1"/>
</dbReference>
<evidence type="ECO:0000256" key="6">
    <source>
        <dbReference type="ARBA" id="ARBA00022679"/>
    </source>
</evidence>
<feature type="compositionally biased region" description="Basic and acidic residues" evidence="9">
    <location>
        <begin position="594"/>
        <end position="613"/>
    </location>
</feature>
<dbReference type="GO" id="GO:0019252">
    <property type="term" value="P:starch biosynthetic process"/>
    <property type="evidence" value="ECO:0007669"/>
    <property type="project" value="UniProtKB-UniRule"/>
</dbReference>
<keyword evidence="8" id="KW-0035">Amyloplast</keyword>
<reference evidence="12" key="1">
    <citation type="submission" date="2021-01" db="EMBL/GenBank/DDBJ databases">
        <authorList>
            <person name="Corre E."/>
            <person name="Pelletier E."/>
            <person name="Niang G."/>
            <person name="Scheremetjew M."/>
            <person name="Finn R."/>
            <person name="Kale V."/>
            <person name="Holt S."/>
            <person name="Cochrane G."/>
            <person name="Meng A."/>
            <person name="Brown T."/>
            <person name="Cohen L."/>
        </authorList>
    </citation>
    <scope>NUCLEOTIDE SEQUENCE</scope>
    <source>
        <strain evidence="12">CCMP722</strain>
    </source>
</reference>
<dbReference type="UniPathway" id="UPA00152"/>
<evidence type="ECO:0000256" key="7">
    <source>
        <dbReference type="ARBA" id="ARBA00022922"/>
    </source>
</evidence>
<dbReference type="Pfam" id="PF00534">
    <property type="entry name" value="Glycos_transf_1"/>
    <property type="match status" value="1"/>
</dbReference>
<dbReference type="Pfam" id="PF08323">
    <property type="entry name" value="Glyco_transf_5"/>
    <property type="match status" value="1"/>
</dbReference>
<dbReference type="PANTHER" id="PTHR45825">
    <property type="entry name" value="GRANULE-BOUND STARCH SYNTHASE 1, CHLOROPLASTIC/AMYLOPLASTIC"/>
    <property type="match status" value="1"/>
</dbReference>
<keyword evidence="6" id="KW-0808">Transferase</keyword>
<dbReference type="EMBL" id="HBFA01002713">
    <property type="protein sequence ID" value="CAD8650034.1"/>
    <property type="molecule type" value="Transcribed_RNA"/>
</dbReference>
<evidence type="ECO:0000259" key="11">
    <source>
        <dbReference type="Pfam" id="PF08323"/>
    </source>
</evidence>
<evidence type="ECO:0000256" key="5">
    <source>
        <dbReference type="ARBA" id="ARBA00022676"/>
    </source>
</evidence>
<dbReference type="AlphaFoldDB" id="A0A7S0MWB4"/>
<dbReference type="CDD" id="cd03791">
    <property type="entry name" value="GT5_Glycogen_synthase_DULL1-like"/>
    <property type="match status" value="1"/>
</dbReference>
<evidence type="ECO:0000256" key="9">
    <source>
        <dbReference type="SAM" id="MobiDB-lite"/>
    </source>
</evidence>
<evidence type="ECO:0000256" key="2">
    <source>
        <dbReference type="ARBA" id="ARBA00010281"/>
    </source>
</evidence>
<comment type="pathway">
    <text evidence="1 8">Glycan biosynthesis; starch biosynthesis.</text>
</comment>
<dbReference type="EC" id="2.4.1.-" evidence="8"/>
<name>A0A7S0MWB4_9CHLO</name>
<comment type="similarity">
    <text evidence="2 8">Belongs to the glycosyltransferase 1 family. Bacterial/plant glycogen synthase subfamily.</text>
</comment>
<dbReference type="Gene3D" id="3.40.50.2000">
    <property type="entry name" value="Glycogen Phosphorylase B"/>
    <property type="match status" value="2"/>
</dbReference>
<dbReference type="InterPro" id="IPR011835">
    <property type="entry name" value="GS/SS"/>
</dbReference>
<keyword evidence="7 8" id="KW-0750">Starch biosynthesis</keyword>
<protein>
    <recommendedName>
        <fullName evidence="8">Starch synthase, chloroplastic/amyloplastic</fullName>
        <ecNumber evidence="8">2.4.1.-</ecNumber>
    </recommendedName>
</protein>
<organism evidence="12">
    <name type="scientific">Pyramimonas obovata</name>
    <dbReference type="NCBI Taxonomy" id="1411642"/>
    <lineage>
        <taxon>Eukaryota</taxon>
        <taxon>Viridiplantae</taxon>
        <taxon>Chlorophyta</taxon>
        <taxon>Pyramimonadophyceae</taxon>
        <taxon>Pyramimonadales</taxon>
        <taxon>Pyramimonadaceae</taxon>
        <taxon>Pyramimonas</taxon>
        <taxon>Pyramimonas incertae sedis</taxon>
    </lineage>
</organism>
<dbReference type="GO" id="GO:0009501">
    <property type="term" value="C:amyloplast"/>
    <property type="evidence" value="ECO:0007669"/>
    <property type="project" value="UniProtKB-SubCell"/>
</dbReference>